<dbReference type="InterPro" id="IPR008030">
    <property type="entry name" value="NmrA-like"/>
</dbReference>
<keyword evidence="5" id="KW-1185">Reference proteome</keyword>
<evidence type="ECO:0000313" key="5">
    <source>
        <dbReference type="Proteomes" id="UP000469558"/>
    </source>
</evidence>
<feature type="domain" description="NmrA-like" evidence="3">
    <location>
        <begin position="6"/>
        <end position="244"/>
    </location>
</feature>
<gene>
    <name evidence="4" type="primary">NMRAL1_10</name>
    <name evidence="4" type="ORF">LSUE1_G005298</name>
</gene>
<dbReference type="EMBL" id="QGMK01000588">
    <property type="protein sequence ID" value="TVY80894.1"/>
    <property type="molecule type" value="Genomic_DNA"/>
</dbReference>
<dbReference type="PANTHER" id="PTHR42748">
    <property type="entry name" value="NITROGEN METABOLITE REPRESSION PROTEIN NMRA FAMILY MEMBER"/>
    <property type="match status" value="1"/>
</dbReference>
<dbReference type="SUPFAM" id="SSF51735">
    <property type="entry name" value="NAD(P)-binding Rossmann-fold domains"/>
    <property type="match status" value="1"/>
</dbReference>
<organism evidence="4 5">
    <name type="scientific">Lachnellula suecica</name>
    <dbReference type="NCBI Taxonomy" id="602035"/>
    <lineage>
        <taxon>Eukaryota</taxon>
        <taxon>Fungi</taxon>
        <taxon>Dikarya</taxon>
        <taxon>Ascomycota</taxon>
        <taxon>Pezizomycotina</taxon>
        <taxon>Leotiomycetes</taxon>
        <taxon>Helotiales</taxon>
        <taxon>Lachnaceae</taxon>
        <taxon>Lachnellula</taxon>
    </lineage>
</organism>
<dbReference type="InterPro" id="IPR036291">
    <property type="entry name" value="NAD(P)-bd_dom_sf"/>
</dbReference>
<dbReference type="Pfam" id="PF05368">
    <property type="entry name" value="NmrA"/>
    <property type="match status" value="1"/>
</dbReference>
<proteinExistence type="inferred from homology"/>
<accession>A0A8T9CAS7</accession>
<dbReference type="PANTHER" id="PTHR42748:SF7">
    <property type="entry name" value="NMRA LIKE REDOX SENSOR 1-RELATED"/>
    <property type="match status" value="1"/>
</dbReference>
<protein>
    <submittedName>
        <fullName evidence="4">NmrA-like family domain-containing protein</fullName>
    </submittedName>
</protein>
<evidence type="ECO:0000313" key="4">
    <source>
        <dbReference type="EMBL" id="TVY80894.1"/>
    </source>
</evidence>
<evidence type="ECO:0000256" key="1">
    <source>
        <dbReference type="ARBA" id="ARBA00006328"/>
    </source>
</evidence>
<sequence>MAYPETFFVTGASGSQGRAVARKLLSAGHKPSSLAIQKLGATLIKGDYDDIAALEEAAEGCTGVFILSMGTQPASLEIEQAQNIIDASIAAGVKKAVCSTVTRAEEAEKFIGLVPGNPHFAAYWPTKKAVQDAVQTAGFETWTILQPAWLMTNWIAPVGPFFFSELKKDKLLDVALREDTIIYITAPDDMGSFALKAFEGGLSGEIIRVASDGLTIGECASVVSEVSGVKVGWRIKTEEEVEKQKDINPLVASQIWARDEGPKVDLEKVRGYGIPLTGFREFLESHKEGLLEAID</sequence>
<dbReference type="AlphaFoldDB" id="A0A8T9CAS7"/>
<keyword evidence="2" id="KW-0521">NADP</keyword>
<dbReference type="Proteomes" id="UP000469558">
    <property type="component" value="Unassembled WGS sequence"/>
</dbReference>
<comment type="similarity">
    <text evidence="1">Belongs to the NmrA-type oxidoreductase family.</text>
</comment>
<name>A0A8T9CAS7_9HELO</name>
<dbReference type="InterPro" id="IPR051164">
    <property type="entry name" value="NmrA-like_oxidored"/>
</dbReference>
<dbReference type="OrthoDB" id="3358371at2759"/>
<evidence type="ECO:0000256" key="2">
    <source>
        <dbReference type="ARBA" id="ARBA00022857"/>
    </source>
</evidence>
<comment type="caution">
    <text evidence="4">The sequence shown here is derived from an EMBL/GenBank/DDBJ whole genome shotgun (WGS) entry which is preliminary data.</text>
</comment>
<reference evidence="4 5" key="1">
    <citation type="submission" date="2018-05" db="EMBL/GenBank/DDBJ databases">
        <title>Genome sequencing and assembly of the regulated plant pathogen Lachnellula willkommii and related sister species for the development of diagnostic species identification markers.</title>
        <authorList>
            <person name="Giroux E."/>
            <person name="Bilodeau G."/>
        </authorList>
    </citation>
    <scope>NUCLEOTIDE SEQUENCE [LARGE SCALE GENOMIC DNA]</scope>
    <source>
        <strain evidence="4 5">CBS 268.59</strain>
    </source>
</reference>
<evidence type="ECO:0000259" key="3">
    <source>
        <dbReference type="Pfam" id="PF05368"/>
    </source>
</evidence>
<dbReference type="Gene3D" id="3.40.50.720">
    <property type="entry name" value="NAD(P)-binding Rossmann-like Domain"/>
    <property type="match status" value="1"/>
</dbReference>